<evidence type="ECO:0000313" key="3">
    <source>
        <dbReference type="Proteomes" id="UP000653305"/>
    </source>
</evidence>
<evidence type="ECO:0000313" key="2">
    <source>
        <dbReference type="EMBL" id="GFP97870.1"/>
    </source>
</evidence>
<feature type="region of interest" description="Disordered" evidence="1">
    <location>
        <begin position="88"/>
        <end position="107"/>
    </location>
</feature>
<dbReference type="AlphaFoldDB" id="A0A830CE29"/>
<accession>A0A830CE29</accession>
<proteinExistence type="predicted"/>
<feature type="region of interest" description="Disordered" evidence="1">
    <location>
        <begin position="29"/>
        <end position="52"/>
    </location>
</feature>
<keyword evidence="3" id="KW-1185">Reference proteome</keyword>
<dbReference type="Proteomes" id="UP000653305">
    <property type="component" value="Unassembled WGS sequence"/>
</dbReference>
<evidence type="ECO:0000256" key="1">
    <source>
        <dbReference type="SAM" id="MobiDB-lite"/>
    </source>
</evidence>
<dbReference type="EMBL" id="BMAC01000504">
    <property type="protein sequence ID" value="GFP97870.1"/>
    <property type="molecule type" value="Genomic_DNA"/>
</dbReference>
<feature type="compositionally biased region" description="Basic and acidic residues" evidence="1">
    <location>
        <begin position="96"/>
        <end position="107"/>
    </location>
</feature>
<protein>
    <submittedName>
        <fullName evidence="2">Uncharacterized protein</fullName>
    </submittedName>
</protein>
<dbReference type="OrthoDB" id="913143at2759"/>
<gene>
    <name evidence="2" type="ORF">PHJA_001931100</name>
</gene>
<reference evidence="2" key="1">
    <citation type="submission" date="2020-07" db="EMBL/GenBank/DDBJ databases">
        <title>Ethylene signaling mediates host invasion by parasitic plants.</title>
        <authorList>
            <person name="Yoshida S."/>
        </authorList>
    </citation>
    <scope>NUCLEOTIDE SEQUENCE</scope>
    <source>
        <strain evidence="2">Okayama</strain>
    </source>
</reference>
<sequence>MNKNSQSRSICQRLINFIVSVTNHAPVAIQEGSSRNKKGPTGPISRPKGDVGSEIVVEFRHTNGSERWIDISNKKDGLISSNRNKTKNIDHFANNENDHKSNRAREDIKPRPLLSVASNINEKSDEYIRSRKKAMSRNYSFE</sequence>
<name>A0A830CE29_9LAMI</name>
<comment type="caution">
    <text evidence="2">The sequence shown here is derived from an EMBL/GenBank/DDBJ whole genome shotgun (WGS) entry which is preliminary data.</text>
</comment>
<organism evidence="2 3">
    <name type="scientific">Phtheirospermum japonicum</name>
    <dbReference type="NCBI Taxonomy" id="374723"/>
    <lineage>
        <taxon>Eukaryota</taxon>
        <taxon>Viridiplantae</taxon>
        <taxon>Streptophyta</taxon>
        <taxon>Embryophyta</taxon>
        <taxon>Tracheophyta</taxon>
        <taxon>Spermatophyta</taxon>
        <taxon>Magnoliopsida</taxon>
        <taxon>eudicotyledons</taxon>
        <taxon>Gunneridae</taxon>
        <taxon>Pentapetalae</taxon>
        <taxon>asterids</taxon>
        <taxon>lamiids</taxon>
        <taxon>Lamiales</taxon>
        <taxon>Orobanchaceae</taxon>
        <taxon>Orobanchaceae incertae sedis</taxon>
        <taxon>Phtheirospermum</taxon>
    </lineage>
</organism>